<dbReference type="InterPro" id="IPR019734">
    <property type="entry name" value="TPR_rpt"/>
</dbReference>
<dbReference type="Proteomes" id="UP001652394">
    <property type="component" value="Unassembled WGS sequence"/>
</dbReference>
<evidence type="ECO:0000256" key="2">
    <source>
        <dbReference type="SAM" id="MobiDB-lite"/>
    </source>
</evidence>
<dbReference type="Pfam" id="PF14559">
    <property type="entry name" value="TPR_19"/>
    <property type="match status" value="1"/>
</dbReference>
<feature type="compositionally biased region" description="Basic residues" evidence="2">
    <location>
        <begin position="141"/>
        <end position="150"/>
    </location>
</feature>
<evidence type="ECO:0000259" key="4">
    <source>
        <dbReference type="Pfam" id="PF13290"/>
    </source>
</evidence>
<keyword evidence="3" id="KW-0812">Transmembrane</keyword>
<sequence length="457" mass="50498">MRCRHCGAVFSDEELICPKCGMQVQIVPDYNPLEDVLTQQVKGSVEDATRPIGTSDLRRIQREDTTEYGNSTRVLSQGELDRIRGSRRTQYQTRQEQGVQRKTTGNMRGSKNTGRVQGTSNIRTNASNTGKLSKSPEARRRQQMTRKKQAAKKRRQRLLIVLLGILLLLGIAGFVLYRNSYVGIVKQGYKALQTSEYSSAEQLFRRAIGRSSGKAEAYIGLSKVYIQQEDLDAAEEVFLSALETQPSNAEIYKAAIQFYKDTDQLGKISELLEGCEDQKVLSKVKAYVSPAPEFTPEEGNYDEVQQVTIKAEGSTIYYTTDGSEPTTSSTQYAEPILLEEGETQIQALAVNKKGIPSVVVSKTYTVQIPIANAPSVNPSTGTYSEAAQITVHVPEGYTAYYTLDGSEPTTASLQYAGPVDMPAVAVGEWTTFKAVLVNNNNGKMTQVTTKRYSLNLE</sequence>
<accession>A0ABT2T926</accession>
<reference evidence="5 6" key="1">
    <citation type="journal article" date="2021" name="ISME Commun">
        <title>Automated analysis of genomic sequences facilitates high-throughput and comprehensive description of bacteria.</title>
        <authorList>
            <person name="Hitch T.C.A."/>
        </authorList>
    </citation>
    <scope>NUCLEOTIDE SEQUENCE [LARGE SCALE GENOMIC DNA]</scope>
    <source>
        <strain evidence="5 6">H2_18</strain>
    </source>
</reference>
<dbReference type="Pfam" id="PF13290">
    <property type="entry name" value="CHB_HEX_C_1"/>
    <property type="match status" value="2"/>
</dbReference>
<dbReference type="EMBL" id="JAOQJX010000003">
    <property type="protein sequence ID" value="MCU6746731.1"/>
    <property type="molecule type" value="Genomic_DNA"/>
</dbReference>
<feature type="compositionally biased region" description="Polar residues" evidence="2">
    <location>
        <begin position="88"/>
        <end position="132"/>
    </location>
</feature>
<dbReference type="Gene3D" id="1.25.40.10">
    <property type="entry name" value="Tetratricopeptide repeat domain"/>
    <property type="match status" value="1"/>
</dbReference>
<keyword evidence="3" id="KW-1133">Transmembrane helix</keyword>
<evidence type="ECO:0000256" key="3">
    <source>
        <dbReference type="SAM" id="Phobius"/>
    </source>
</evidence>
<dbReference type="SUPFAM" id="SSF48452">
    <property type="entry name" value="TPR-like"/>
    <property type="match status" value="1"/>
</dbReference>
<dbReference type="InterPro" id="IPR059177">
    <property type="entry name" value="GH29D-like_dom"/>
</dbReference>
<proteinExistence type="predicted"/>
<comment type="caution">
    <text evidence="5">The sequence shown here is derived from an EMBL/GenBank/DDBJ whole genome shotgun (WGS) entry which is preliminary data.</text>
</comment>
<gene>
    <name evidence="5" type="ORF">OCV51_03490</name>
</gene>
<dbReference type="PROSITE" id="PS50005">
    <property type="entry name" value="TPR"/>
    <property type="match status" value="1"/>
</dbReference>
<evidence type="ECO:0000256" key="1">
    <source>
        <dbReference type="PROSITE-ProRule" id="PRU00339"/>
    </source>
</evidence>
<feature type="repeat" description="TPR" evidence="1">
    <location>
        <begin position="215"/>
        <end position="248"/>
    </location>
</feature>
<feature type="region of interest" description="Disordered" evidence="2">
    <location>
        <begin position="85"/>
        <end position="150"/>
    </location>
</feature>
<organism evidence="5 6">
    <name type="scientific">Faecalicatena acetigenes</name>
    <dbReference type="NCBI Taxonomy" id="2981790"/>
    <lineage>
        <taxon>Bacteria</taxon>
        <taxon>Bacillati</taxon>
        <taxon>Bacillota</taxon>
        <taxon>Clostridia</taxon>
        <taxon>Lachnospirales</taxon>
        <taxon>Lachnospiraceae</taxon>
        <taxon>Faecalicatena</taxon>
    </lineage>
</organism>
<keyword evidence="6" id="KW-1185">Reference proteome</keyword>
<feature type="transmembrane region" description="Helical" evidence="3">
    <location>
        <begin position="158"/>
        <end position="177"/>
    </location>
</feature>
<dbReference type="InterPro" id="IPR011990">
    <property type="entry name" value="TPR-like_helical_dom_sf"/>
</dbReference>
<keyword evidence="3" id="KW-0472">Membrane</keyword>
<evidence type="ECO:0000313" key="6">
    <source>
        <dbReference type="Proteomes" id="UP001652394"/>
    </source>
</evidence>
<keyword evidence="1" id="KW-0802">TPR repeat</keyword>
<dbReference type="SMART" id="SM00028">
    <property type="entry name" value="TPR"/>
    <property type="match status" value="2"/>
</dbReference>
<name>A0ABT2T926_9FIRM</name>
<feature type="domain" description="GH29D-like beta-sandwich" evidence="4">
    <location>
        <begin position="378"/>
        <end position="449"/>
    </location>
</feature>
<protein>
    <submittedName>
        <fullName evidence="5">Chitobiase/beta-hexosaminidase C-terminal domain-containing protein</fullName>
    </submittedName>
</protein>
<dbReference type="RefSeq" id="WP_059069430.1">
    <property type="nucleotide sequence ID" value="NZ_JAOQJX010000003.1"/>
</dbReference>
<feature type="domain" description="GH29D-like beta-sandwich" evidence="4">
    <location>
        <begin position="296"/>
        <end position="360"/>
    </location>
</feature>
<evidence type="ECO:0000313" key="5">
    <source>
        <dbReference type="EMBL" id="MCU6746731.1"/>
    </source>
</evidence>